<feature type="transmembrane region" description="Helical" evidence="5">
    <location>
        <begin position="297"/>
        <end position="314"/>
    </location>
</feature>
<feature type="transmembrane region" description="Helical" evidence="5">
    <location>
        <begin position="73"/>
        <end position="96"/>
    </location>
</feature>
<dbReference type="Pfam" id="PF07690">
    <property type="entry name" value="MFS_1"/>
    <property type="match status" value="1"/>
</dbReference>
<dbReference type="CDD" id="cd17321">
    <property type="entry name" value="MFS_MMR_MDR_like"/>
    <property type="match status" value="1"/>
</dbReference>
<gene>
    <name evidence="7" type="ORF">AWB69_06707</name>
</gene>
<feature type="transmembrane region" description="Helical" evidence="5">
    <location>
        <begin position="40"/>
        <end position="61"/>
    </location>
</feature>
<dbReference type="AlphaFoldDB" id="A0A158IWM1"/>
<feature type="domain" description="Major facilitator superfamily (MFS) profile" evidence="6">
    <location>
        <begin position="7"/>
        <end position="494"/>
    </location>
</feature>
<feature type="transmembrane region" description="Helical" evidence="5">
    <location>
        <begin position="192"/>
        <end position="212"/>
    </location>
</feature>
<dbReference type="PANTHER" id="PTHR42718">
    <property type="entry name" value="MAJOR FACILITATOR SUPERFAMILY MULTIDRUG TRANSPORTER MFSC"/>
    <property type="match status" value="1"/>
</dbReference>
<keyword evidence="2 5" id="KW-0812">Transmembrane</keyword>
<feature type="transmembrane region" description="Helical" evidence="5">
    <location>
        <begin position="354"/>
        <end position="373"/>
    </location>
</feature>
<feature type="transmembrane region" description="Helical" evidence="5">
    <location>
        <begin position="159"/>
        <end position="180"/>
    </location>
</feature>
<accession>A0A158IWM1</accession>
<dbReference type="OrthoDB" id="9807274at2"/>
<reference evidence="7 8" key="1">
    <citation type="submission" date="2016-01" db="EMBL/GenBank/DDBJ databases">
        <authorList>
            <person name="Oliw E.H."/>
        </authorList>
    </citation>
    <scope>NUCLEOTIDE SEQUENCE [LARGE SCALE GENOMIC DNA]</scope>
    <source>
        <strain evidence="7">LMG 27134</strain>
    </source>
</reference>
<evidence type="ECO:0000256" key="1">
    <source>
        <dbReference type="ARBA" id="ARBA00004141"/>
    </source>
</evidence>
<dbReference type="Gene3D" id="1.20.1250.20">
    <property type="entry name" value="MFS general substrate transporter like domains"/>
    <property type="match status" value="1"/>
</dbReference>
<evidence type="ECO:0000256" key="5">
    <source>
        <dbReference type="SAM" id="Phobius"/>
    </source>
</evidence>
<dbReference type="PANTHER" id="PTHR42718:SF49">
    <property type="entry name" value="EXPORT PROTEIN"/>
    <property type="match status" value="1"/>
</dbReference>
<dbReference type="RefSeq" id="WP_062090950.1">
    <property type="nucleotide sequence ID" value="NZ_FCOK02000062.1"/>
</dbReference>
<dbReference type="EMBL" id="FCOK02000062">
    <property type="protein sequence ID" value="SAL60451.1"/>
    <property type="molecule type" value="Genomic_DNA"/>
</dbReference>
<dbReference type="PRINTS" id="PR01036">
    <property type="entry name" value="TCRTETB"/>
</dbReference>
<dbReference type="PROSITE" id="PS50850">
    <property type="entry name" value="MFS"/>
    <property type="match status" value="1"/>
</dbReference>
<evidence type="ECO:0000256" key="2">
    <source>
        <dbReference type="ARBA" id="ARBA00022692"/>
    </source>
</evidence>
<dbReference type="Proteomes" id="UP000054683">
    <property type="component" value="Unassembled WGS sequence"/>
</dbReference>
<feature type="transmembrane region" description="Helical" evidence="5">
    <location>
        <begin position="394"/>
        <end position="415"/>
    </location>
</feature>
<feature type="transmembrane region" description="Helical" evidence="5">
    <location>
        <begin position="102"/>
        <end position="120"/>
    </location>
</feature>
<proteinExistence type="predicted"/>
<organism evidence="7 8">
    <name type="scientific">Caballeronia udeis</name>
    <dbReference type="NCBI Taxonomy" id="1232866"/>
    <lineage>
        <taxon>Bacteria</taxon>
        <taxon>Pseudomonadati</taxon>
        <taxon>Pseudomonadota</taxon>
        <taxon>Betaproteobacteria</taxon>
        <taxon>Burkholderiales</taxon>
        <taxon>Burkholderiaceae</taxon>
        <taxon>Caballeronia</taxon>
    </lineage>
</organism>
<evidence type="ECO:0000313" key="7">
    <source>
        <dbReference type="EMBL" id="SAL60451.1"/>
    </source>
</evidence>
<dbReference type="InterPro" id="IPR020846">
    <property type="entry name" value="MFS_dom"/>
</dbReference>
<sequence length="512" mass="53976">MQKRFLLLLCVSVPSFMINLDANIVAVSLSSIARSLHADFAGIEWVISAYTLAFATLVMPAGALADRFGRKRLLIIGLFVFTTASFICGAATSTVVLNSARALQGVGAALQLSAALAVLAHGFQGKERAKAFAFWGSVIGVAIMLGPVAGGLITQSLGWQWAFYVNLPVGAIMIALTYFVVDESRDPHALAIDVRGVMTFSAFLGLLTWALISGNREGWLSTSVRARLAGSVIFLIAFVIVELGQARPMVELGYFIKRTYLGANLAGVSYAVAFLTMLTYLPFFFQGALGYSPLNAGLLMLPLAVPLFGVPRIVSVYLDHRMSGRMLLVCGLLLVAVGLSGTALQIQAFSYSAIFAPMLIASTGAGILNGQIAKVSMTVIPVERAGMASGVSGTMRFSGIVVGFAALGALLFYRIQASIERELPALGGHDKLEITRSIANGNLASAASLISSHQGLGSIARASLGYGYEGVLFAAAAVAFVASVSCWLLISAEETAPHQDRQSAMRLDVSID</sequence>
<protein>
    <submittedName>
        <fullName evidence="7">EmrB/QacA family drug resistance transporter</fullName>
    </submittedName>
</protein>
<dbReference type="GO" id="GO:0016020">
    <property type="term" value="C:membrane"/>
    <property type="evidence" value="ECO:0007669"/>
    <property type="project" value="UniProtKB-SubCell"/>
</dbReference>
<feature type="transmembrane region" description="Helical" evidence="5">
    <location>
        <begin position="132"/>
        <end position="153"/>
    </location>
</feature>
<dbReference type="PROSITE" id="PS00216">
    <property type="entry name" value="SUGAR_TRANSPORT_1"/>
    <property type="match status" value="1"/>
</dbReference>
<feature type="transmembrane region" description="Helical" evidence="5">
    <location>
        <begin position="224"/>
        <end position="244"/>
    </location>
</feature>
<evidence type="ECO:0000313" key="8">
    <source>
        <dbReference type="Proteomes" id="UP000054683"/>
    </source>
</evidence>
<dbReference type="GO" id="GO:0022857">
    <property type="term" value="F:transmembrane transporter activity"/>
    <property type="evidence" value="ECO:0007669"/>
    <property type="project" value="InterPro"/>
</dbReference>
<evidence type="ECO:0000256" key="4">
    <source>
        <dbReference type="ARBA" id="ARBA00023136"/>
    </source>
</evidence>
<keyword evidence="3 5" id="KW-1133">Transmembrane helix</keyword>
<dbReference type="SUPFAM" id="SSF103473">
    <property type="entry name" value="MFS general substrate transporter"/>
    <property type="match status" value="1"/>
</dbReference>
<feature type="transmembrane region" description="Helical" evidence="5">
    <location>
        <begin position="471"/>
        <end position="490"/>
    </location>
</feature>
<dbReference type="InterPro" id="IPR011701">
    <property type="entry name" value="MFS"/>
</dbReference>
<name>A0A158IWM1_9BURK</name>
<feature type="transmembrane region" description="Helical" evidence="5">
    <location>
        <begin position="265"/>
        <end position="285"/>
    </location>
</feature>
<keyword evidence="4 5" id="KW-0472">Membrane</keyword>
<feature type="transmembrane region" description="Helical" evidence="5">
    <location>
        <begin position="326"/>
        <end position="348"/>
    </location>
</feature>
<evidence type="ECO:0000259" key="6">
    <source>
        <dbReference type="PROSITE" id="PS50850"/>
    </source>
</evidence>
<comment type="subcellular location">
    <subcellularLocation>
        <location evidence="1">Membrane</location>
        <topology evidence="1">Multi-pass membrane protein</topology>
    </subcellularLocation>
</comment>
<dbReference type="InterPro" id="IPR005829">
    <property type="entry name" value="Sugar_transporter_CS"/>
</dbReference>
<evidence type="ECO:0000256" key="3">
    <source>
        <dbReference type="ARBA" id="ARBA00022989"/>
    </source>
</evidence>
<dbReference type="InterPro" id="IPR036259">
    <property type="entry name" value="MFS_trans_sf"/>
</dbReference>